<dbReference type="Gene3D" id="3.40.50.1820">
    <property type="entry name" value="alpha/beta hydrolase"/>
    <property type="match status" value="1"/>
</dbReference>
<name>A0A495S8K7_9FLAO</name>
<accession>A0A495S8K7</accession>
<evidence type="ECO:0000256" key="1">
    <source>
        <dbReference type="ARBA" id="ARBA00022801"/>
    </source>
</evidence>
<dbReference type="EMBL" id="RBXB01000003">
    <property type="protein sequence ID" value="RKS96152.1"/>
    <property type="molecule type" value="Genomic_DNA"/>
</dbReference>
<evidence type="ECO:0000313" key="4">
    <source>
        <dbReference type="EMBL" id="RKS96152.1"/>
    </source>
</evidence>
<dbReference type="SUPFAM" id="SSF53474">
    <property type="entry name" value="alpha/beta-Hydrolases"/>
    <property type="match status" value="1"/>
</dbReference>
<feature type="transmembrane region" description="Helical" evidence="2">
    <location>
        <begin position="29"/>
        <end position="51"/>
    </location>
</feature>
<keyword evidence="2" id="KW-1133">Transmembrane helix</keyword>
<dbReference type="AlphaFoldDB" id="A0A495S8K7"/>
<keyword evidence="1" id="KW-0378">Hydrolase</keyword>
<dbReference type="InterPro" id="IPR050300">
    <property type="entry name" value="GDXG_lipolytic_enzyme"/>
</dbReference>
<dbReference type="InterPro" id="IPR049492">
    <property type="entry name" value="BD-FAE-like_dom"/>
</dbReference>
<keyword evidence="2" id="KW-0812">Transmembrane</keyword>
<protein>
    <submittedName>
        <fullName evidence="4">Acetyl esterase/lipase</fullName>
    </submittedName>
</protein>
<sequence>MPLRTEQDKQSFLHIYIFVRKLAEQSVSFFIFIMMRIFLLIFWLMCTAVFMTGCKKETLQINKDSSFKNQSNISYGKDPEQKMDLYIPKTISTPKEVFVIIHGGGWRGGDKSLLSSFTFSLMEKFPDCAFANINYRLASRSRYALPNQTNDIHSALLFLEKKLSRKPKFILLGNSAGGHLSMLYAYKYDQDKKVKAVINIVGPSNLSDSGFKNYEDYSFVEKHLIDPKIIPDNTSMNELASPVNWITKNSAPTLSFYGTNDTVIPLSQKAFLDSVLHKNEVTNTSFEFNGNHVDWLKEPHPSFLIDKISEFLKQVDQK</sequence>
<keyword evidence="2" id="KW-0472">Membrane</keyword>
<proteinExistence type="predicted"/>
<gene>
    <name evidence="4" type="ORF">BCF58_2572</name>
</gene>
<keyword evidence="5" id="KW-1185">Reference proteome</keyword>
<evidence type="ECO:0000256" key="2">
    <source>
        <dbReference type="SAM" id="Phobius"/>
    </source>
</evidence>
<evidence type="ECO:0000313" key="5">
    <source>
        <dbReference type="Proteomes" id="UP000272428"/>
    </source>
</evidence>
<dbReference type="InterPro" id="IPR029058">
    <property type="entry name" value="AB_hydrolase_fold"/>
</dbReference>
<dbReference type="PANTHER" id="PTHR48081:SF33">
    <property type="entry name" value="KYNURENINE FORMAMIDASE"/>
    <property type="match status" value="1"/>
</dbReference>
<dbReference type="Pfam" id="PF20434">
    <property type="entry name" value="BD-FAE"/>
    <property type="match status" value="1"/>
</dbReference>
<organism evidence="4 5">
    <name type="scientific">Chryseobacterium defluvii</name>
    <dbReference type="NCBI Taxonomy" id="160396"/>
    <lineage>
        <taxon>Bacteria</taxon>
        <taxon>Pseudomonadati</taxon>
        <taxon>Bacteroidota</taxon>
        <taxon>Flavobacteriia</taxon>
        <taxon>Flavobacteriales</taxon>
        <taxon>Weeksellaceae</taxon>
        <taxon>Chryseobacterium group</taxon>
        <taxon>Chryseobacterium</taxon>
    </lineage>
</organism>
<dbReference type="Proteomes" id="UP000272428">
    <property type="component" value="Unassembled WGS sequence"/>
</dbReference>
<evidence type="ECO:0000259" key="3">
    <source>
        <dbReference type="Pfam" id="PF20434"/>
    </source>
</evidence>
<comment type="caution">
    <text evidence="4">The sequence shown here is derived from an EMBL/GenBank/DDBJ whole genome shotgun (WGS) entry which is preliminary data.</text>
</comment>
<feature type="domain" description="BD-FAE-like" evidence="3">
    <location>
        <begin position="83"/>
        <end position="274"/>
    </location>
</feature>
<dbReference type="PANTHER" id="PTHR48081">
    <property type="entry name" value="AB HYDROLASE SUPERFAMILY PROTEIN C4A8.06C"/>
    <property type="match status" value="1"/>
</dbReference>
<reference evidence="4 5" key="1">
    <citation type="submission" date="2018-10" db="EMBL/GenBank/DDBJ databases">
        <title>Genomic Encyclopedia of Archaeal and Bacterial Type Strains, Phase II (KMG-II): from individual species to whole genera.</title>
        <authorList>
            <person name="Goeker M."/>
        </authorList>
    </citation>
    <scope>NUCLEOTIDE SEQUENCE [LARGE SCALE GENOMIC DNA]</scope>
    <source>
        <strain evidence="4 5">DSM 14219</strain>
    </source>
</reference>
<dbReference type="GO" id="GO:0016787">
    <property type="term" value="F:hydrolase activity"/>
    <property type="evidence" value="ECO:0007669"/>
    <property type="project" value="UniProtKB-KW"/>
</dbReference>